<dbReference type="KEGG" id="qlo:115952451"/>
<evidence type="ECO:0000256" key="2">
    <source>
        <dbReference type="ARBA" id="ARBA00023015"/>
    </source>
</evidence>
<name>A0A7N2KP97_QUELO</name>
<reference evidence="6 7" key="1">
    <citation type="journal article" date="2016" name="G3 (Bethesda)">
        <title>First Draft Assembly and Annotation of the Genome of a California Endemic Oak Quercus lobata Nee (Fagaceae).</title>
        <authorList>
            <person name="Sork V.L."/>
            <person name="Fitz-Gibbon S.T."/>
            <person name="Puiu D."/>
            <person name="Crepeau M."/>
            <person name="Gugger P.F."/>
            <person name="Sherman R."/>
            <person name="Stevens K."/>
            <person name="Langley C.H."/>
            <person name="Pellegrini M."/>
            <person name="Salzberg S.L."/>
        </authorList>
    </citation>
    <scope>NUCLEOTIDE SEQUENCE [LARGE SCALE GENOMIC DNA]</scope>
    <source>
        <strain evidence="6 7">cv. SW786</strain>
    </source>
</reference>
<dbReference type="InterPro" id="IPR005202">
    <property type="entry name" value="TF_GRAS"/>
</dbReference>
<evidence type="ECO:0000313" key="6">
    <source>
        <dbReference type="EnsemblPlants" id="QL01p031206:mrna:CDS:1"/>
    </source>
</evidence>
<gene>
    <name evidence="6" type="primary">LOC115952451</name>
</gene>
<dbReference type="Proteomes" id="UP000594261">
    <property type="component" value="Chromosome 1"/>
</dbReference>
<dbReference type="Pfam" id="PF03514">
    <property type="entry name" value="GRAS"/>
    <property type="match status" value="1"/>
</dbReference>
<dbReference type="RefSeq" id="XP_030925489.1">
    <property type="nucleotide sequence ID" value="XM_031069629.1"/>
</dbReference>
<feature type="region of interest" description="Leucine repeat II (LRII)" evidence="5">
    <location>
        <begin position="416"/>
        <end position="448"/>
    </location>
</feature>
<feature type="region of interest" description="Leucine repeat I (LRI)" evidence="5">
    <location>
        <begin position="256"/>
        <end position="316"/>
    </location>
</feature>
<organism evidence="6 7">
    <name type="scientific">Quercus lobata</name>
    <name type="common">Valley oak</name>
    <dbReference type="NCBI Taxonomy" id="97700"/>
    <lineage>
        <taxon>Eukaryota</taxon>
        <taxon>Viridiplantae</taxon>
        <taxon>Streptophyta</taxon>
        <taxon>Embryophyta</taxon>
        <taxon>Tracheophyta</taxon>
        <taxon>Spermatophyta</taxon>
        <taxon>Magnoliopsida</taxon>
        <taxon>eudicotyledons</taxon>
        <taxon>Gunneridae</taxon>
        <taxon>Pentapetalae</taxon>
        <taxon>rosids</taxon>
        <taxon>fabids</taxon>
        <taxon>Fagales</taxon>
        <taxon>Fagaceae</taxon>
        <taxon>Quercus</taxon>
    </lineage>
</organism>
<dbReference type="PANTHER" id="PTHR31636">
    <property type="entry name" value="OSJNBA0084A10.13 PROTEIN-RELATED"/>
    <property type="match status" value="1"/>
</dbReference>
<evidence type="ECO:0000256" key="4">
    <source>
        <dbReference type="ARBA" id="ARBA00023242"/>
    </source>
</evidence>
<comment type="subcellular location">
    <subcellularLocation>
        <location evidence="1">Nucleus</location>
    </subcellularLocation>
</comment>
<reference evidence="6" key="2">
    <citation type="submission" date="2021-01" db="UniProtKB">
        <authorList>
            <consortium name="EnsemblPlants"/>
        </authorList>
    </citation>
    <scope>IDENTIFICATION</scope>
</reference>
<dbReference type="OrthoDB" id="47276at2759"/>
<accession>A0A7N2KP97</accession>
<protein>
    <recommendedName>
        <fullName evidence="8">Scarecrow-like protein 14</fullName>
    </recommendedName>
</protein>
<evidence type="ECO:0000256" key="1">
    <source>
        <dbReference type="ARBA" id="ARBA00004123"/>
    </source>
</evidence>
<sequence>MASNEWCYSSEESDSADAVLNYIGQILMKEGLENGTCVFSDATLQAAEKSFYDVLGEKYPSSINQTPSFCNCYGCKNNVTANNAGESSSVCDLCQHKSCYVLAPPVECTYQSNSSSSMQSFSPPSNFFSTVGYSQSFLPCKDATKETWGLLPQDNRMNLLVEKGKKDQSASRLMELKKHHQKHQIECEPRRKNKHLAVYNEVPDEPSEMFDKVLLFNNEADESAVYNPEASQIGRGKGSNCEPTRRRKRVNKKDFVDLRTLLMHCAEAMGNNDLKGANEVLLQIRLHASPFGDGSQRLAHCFANALEARLAGTGSELYGALSAKTMSSIHMLKAYRLFVSACPFVRISNFFTTQMIMDLAEKSTRLHIIHFGILYGFQWPALIQRLSERPGGPPVLRITGIDIPQPGFRPASMIEETGQRLANYCQRFNVPFEFNAIAQRWETIQVDDLKINKDEVTVVNCLYRFRYLLDETVVLSSPRDTVLNLIKRINPDVFFHGIVNGAYNAPFFTSRFREALFFFSAVFDMLDENASREDKERIVFEQEIYGKEVLNVIACEGAKRVERPEMYKQWQVRNMRAGLRQLPLNQEIVNKAKDQVKLCYHKDFLVDEDSQWLVQGWKGRILFALSCWKVA</sequence>
<feature type="region of interest" description="SAW" evidence="5">
    <location>
        <begin position="554"/>
        <end position="629"/>
    </location>
</feature>
<dbReference type="GeneID" id="115952451"/>
<dbReference type="Gramene" id="QL01p031206:mrna">
    <property type="protein sequence ID" value="QL01p031206:mrna:CDS:1"/>
    <property type="gene ID" value="QL01p031206"/>
</dbReference>
<evidence type="ECO:0000256" key="3">
    <source>
        <dbReference type="ARBA" id="ARBA00023163"/>
    </source>
</evidence>
<feature type="region of interest" description="VHIID" evidence="5">
    <location>
        <begin position="335"/>
        <end position="400"/>
    </location>
</feature>
<evidence type="ECO:0008006" key="8">
    <source>
        <dbReference type="Google" id="ProtNLM"/>
    </source>
</evidence>
<dbReference type="AlphaFoldDB" id="A0A7N2KP97"/>
<keyword evidence="7" id="KW-1185">Reference proteome</keyword>
<dbReference type="InParanoid" id="A0A7N2KP97"/>
<keyword evidence="4" id="KW-0539">Nucleus</keyword>
<comment type="caution">
    <text evidence="5">Lacks conserved residue(s) required for the propagation of feature annotation.</text>
</comment>
<dbReference type="EnsemblPlants" id="QL01p031206:mrna">
    <property type="protein sequence ID" value="QL01p031206:mrna:CDS:1"/>
    <property type="gene ID" value="QL01p031206"/>
</dbReference>
<evidence type="ECO:0000256" key="5">
    <source>
        <dbReference type="PROSITE-ProRule" id="PRU01191"/>
    </source>
</evidence>
<comment type="similarity">
    <text evidence="5">Belongs to the GRAS family.</text>
</comment>
<dbReference type="OMA" id="HQANEMI"/>
<dbReference type="GO" id="GO:0005634">
    <property type="term" value="C:nucleus"/>
    <property type="evidence" value="ECO:0007669"/>
    <property type="project" value="UniProtKB-SubCell"/>
</dbReference>
<dbReference type="EMBL" id="LRBV02000001">
    <property type="status" value="NOT_ANNOTATED_CDS"/>
    <property type="molecule type" value="Genomic_DNA"/>
</dbReference>
<keyword evidence="2" id="KW-0805">Transcription regulation</keyword>
<dbReference type="PROSITE" id="PS50985">
    <property type="entry name" value="GRAS"/>
    <property type="match status" value="1"/>
</dbReference>
<proteinExistence type="inferred from homology"/>
<keyword evidence="3" id="KW-0804">Transcription</keyword>
<evidence type="ECO:0000313" key="7">
    <source>
        <dbReference type="Proteomes" id="UP000594261"/>
    </source>
</evidence>